<dbReference type="STRING" id="62062.ENSHHUP00000001606"/>
<dbReference type="InterPro" id="IPR000483">
    <property type="entry name" value="Cys-rich_flank_reg_C"/>
</dbReference>
<feature type="compositionally biased region" description="Polar residues" evidence="9">
    <location>
        <begin position="981"/>
        <end position="1005"/>
    </location>
</feature>
<evidence type="ECO:0000313" key="13">
    <source>
        <dbReference type="Proteomes" id="UP000314982"/>
    </source>
</evidence>
<evidence type="ECO:0000313" key="12">
    <source>
        <dbReference type="Ensembl" id="ENSHHUP00000001606.1"/>
    </source>
</evidence>
<dbReference type="GO" id="GO:0098839">
    <property type="term" value="C:postsynaptic density membrane"/>
    <property type="evidence" value="ECO:0007669"/>
    <property type="project" value="TreeGrafter"/>
</dbReference>
<keyword evidence="4 10" id="KW-0812">Transmembrane</keyword>
<feature type="region of interest" description="Disordered" evidence="9">
    <location>
        <begin position="332"/>
        <end position="432"/>
    </location>
</feature>
<feature type="transmembrane region" description="Helical" evidence="10">
    <location>
        <begin position="730"/>
        <end position="754"/>
    </location>
</feature>
<accession>A0A4W5JPB1</accession>
<reference evidence="13" key="1">
    <citation type="submission" date="2018-06" db="EMBL/GenBank/DDBJ databases">
        <title>Genome assembly of Danube salmon.</title>
        <authorList>
            <person name="Macqueen D.J."/>
            <person name="Gundappa M.K."/>
        </authorList>
    </citation>
    <scope>NUCLEOTIDE SEQUENCE [LARGE SCALE GENOMIC DNA]</scope>
</reference>
<name>A0A4W5JPB1_9TELE</name>
<evidence type="ECO:0000256" key="10">
    <source>
        <dbReference type="SAM" id="Phobius"/>
    </source>
</evidence>
<comment type="similarity">
    <text evidence="2">Belongs to the SLITRK family.</text>
</comment>
<dbReference type="GO" id="GO:0007409">
    <property type="term" value="P:axonogenesis"/>
    <property type="evidence" value="ECO:0007669"/>
    <property type="project" value="TreeGrafter"/>
</dbReference>
<feature type="domain" description="LRRCT" evidence="11">
    <location>
        <begin position="631"/>
        <end position="681"/>
    </location>
</feature>
<evidence type="ECO:0000256" key="6">
    <source>
        <dbReference type="ARBA" id="ARBA00022737"/>
    </source>
</evidence>
<evidence type="ECO:0000256" key="8">
    <source>
        <dbReference type="ARBA" id="ARBA00023136"/>
    </source>
</evidence>
<dbReference type="Pfam" id="PF13855">
    <property type="entry name" value="LRR_8"/>
    <property type="match status" value="2"/>
</dbReference>
<dbReference type="PANTHER" id="PTHR45773:SF9">
    <property type="entry name" value="SLIT AND NTRK-LIKE FAMILY, MEMBER 3B"/>
    <property type="match status" value="1"/>
</dbReference>
<dbReference type="PROSITE" id="PS51450">
    <property type="entry name" value="LRR"/>
    <property type="match status" value="2"/>
</dbReference>
<reference evidence="12" key="3">
    <citation type="submission" date="2025-09" db="UniProtKB">
        <authorList>
            <consortium name="Ensembl"/>
        </authorList>
    </citation>
    <scope>IDENTIFICATION</scope>
</reference>
<dbReference type="SMART" id="SM00082">
    <property type="entry name" value="LRRCT"/>
    <property type="match status" value="2"/>
</dbReference>
<keyword evidence="8 10" id="KW-0472">Membrane</keyword>
<protein>
    <submittedName>
        <fullName evidence="12">SLIT and NTRK like family member 3</fullName>
    </submittedName>
</protein>
<feature type="compositionally biased region" description="Low complexity" evidence="9">
    <location>
        <begin position="383"/>
        <end position="393"/>
    </location>
</feature>
<dbReference type="AlphaFoldDB" id="A0A4W5JPB1"/>
<proteinExistence type="inferred from homology"/>
<reference evidence="12" key="2">
    <citation type="submission" date="2025-08" db="UniProtKB">
        <authorList>
            <consortium name="Ensembl"/>
        </authorList>
    </citation>
    <scope>IDENTIFICATION</scope>
</reference>
<evidence type="ECO:0000256" key="3">
    <source>
        <dbReference type="ARBA" id="ARBA00022614"/>
    </source>
</evidence>
<sequence>MILKQPLMSRRGLLILSHAIGCIIMCGEGWVCAAALGWAEGRGGRMLWLSLLSVVVLGCVIPNQTHTHTHTPTPTSTHTPMVDSSEEEVDEPCFEPCTCEVKEGVLHVHCDGRGFTNASQVSQSWHRPFKLNLQRNSLRRLYSNGFLHHSNAVAINLGNNALQDIRAGAFHGLGTLRRLYLHENKLEVFRNDTFSGLEALEYLQADYNVIKRIDSGALRYLHKLRVLILNDNLIPALPPHLFRSVSLTHLDLRGNRLKSLAYAGTLEYVGRSLMELQLEENPWICGCEAVQLQTWLGHIPYTAVVGDITCEYPFHLHGKDLREIPHKELCAEEVEGEGEKEGEREKQGGVQPPQHPPSNPKANPNPGRPRPTKPSSMVHHQNTHTSSLSTSSSAERRERERSPRPTKRPRPSRTPPTQRSLLPNQPPPIAGYQTRPPIPIICPLGCTCNLHISDLGLTVNCKESGFHNVSQLTPRPLNGRKLYLSGNLIQRIYKSDFWNFSSLDLLHLGNNRISFIQEGAFSGLPTLRSLYLNGNNLQRLSPHMFLGLINLRYLYFEYNEIGVVEAGAFSPMPSLQLLFLNANLLRSLPIGVFQGISLSRLNLRNNHFLSLPVEGVLEHLTGLVQVDLQQNPWECRCDAAPLKRWLEGLSAVVVVGEVVCHSPEETTGTDLRSLSLDLLCPDLDTHQATVENQGEWNSSTAPDGDLSLGYPVPGHGPLGPLPKTSIPLSVLVLSLLVLFVSAFFAAAALIAYALRRRDKLPFRRQGEVDLAGIQMECGIFTEQQHHRLPVPKTPPPPLSALQHSHVYDSILPADPGPNPNLSPSTHMCSSPVYKNEDDSVVKQQWQQQQQFSASKEKGNVGRYRSAGERESEGHYRLVAEREREWNMEVSPPPISTVAGAVGPPLSDLRGNGTLCPTVIDSQGPTPKVGLVDCLFGISGMSAAVPEFRDLPDRYARPPPPRYPHPPQPPQPPEPKEETRPSQSLVVTTMTACAGPSSSNQSQNSEFPRELRMRLSTKPDYMEVLDRSYQF</sequence>
<dbReference type="PANTHER" id="PTHR45773">
    <property type="entry name" value="SLIT AND NTRK-LIKE PROTEIN 4-RELATED"/>
    <property type="match status" value="1"/>
</dbReference>
<organism evidence="12 13">
    <name type="scientific">Hucho hucho</name>
    <name type="common">huchen</name>
    <dbReference type="NCBI Taxonomy" id="62062"/>
    <lineage>
        <taxon>Eukaryota</taxon>
        <taxon>Metazoa</taxon>
        <taxon>Chordata</taxon>
        <taxon>Craniata</taxon>
        <taxon>Vertebrata</taxon>
        <taxon>Euteleostomi</taxon>
        <taxon>Actinopterygii</taxon>
        <taxon>Neopterygii</taxon>
        <taxon>Teleostei</taxon>
        <taxon>Protacanthopterygii</taxon>
        <taxon>Salmoniformes</taxon>
        <taxon>Salmonidae</taxon>
        <taxon>Salmoninae</taxon>
        <taxon>Hucho</taxon>
    </lineage>
</organism>
<evidence type="ECO:0000256" key="9">
    <source>
        <dbReference type="SAM" id="MobiDB-lite"/>
    </source>
</evidence>
<evidence type="ECO:0000256" key="4">
    <source>
        <dbReference type="ARBA" id="ARBA00022692"/>
    </source>
</evidence>
<dbReference type="SUPFAM" id="SSF52058">
    <property type="entry name" value="L domain-like"/>
    <property type="match status" value="2"/>
</dbReference>
<keyword evidence="13" id="KW-1185">Reference proteome</keyword>
<dbReference type="InterPro" id="IPR001611">
    <property type="entry name" value="Leu-rich_rpt"/>
</dbReference>
<evidence type="ECO:0000256" key="5">
    <source>
        <dbReference type="ARBA" id="ARBA00022729"/>
    </source>
</evidence>
<keyword evidence="3" id="KW-0433">Leucine-rich repeat</keyword>
<dbReference type="GO" id="GO:0051965">
    <property type="term" value="P:positive regulation of synapse assembly"/>
    <property type="evidence" value="ECO:0007669"/>
    <property type="project" value="TreeGrafter"/>
</dbReference>
<feature type="region of interest" description="Disordered" evidence="9">
    <location>
        <begin position="950"/>
        <end position="1013"/>
    </location>
</feature>
<evidence type="ECO:0000256" key="7">
    <source>
        <dbReference type="ARBA" id="ARBA00022989"/>
    </source>
</evidence>
<dbReference type="InterPro" id="IPR003591">
    <property type="entry name" value="Leu-rich_rpt_typical-subtyp"/>
</dbReference>
<feature type="compositionally biased region" description="Basic and acidic residues" evidence="9">
    <location>
        <begin position="337"/>
        <end position="347"/>
    </location>
</feature>
<feature type="compositionally biased region" description="Pro residues" evidence="9">
    <location>
        <begin position="956"/>
        <end position="972"/>
    </location>
</feature>
<evidence type="ECO:0000259" key="11">
    <source>
        <dbReference type="SMART" id="SM00082"/>
    </source>
</evidence>
<dbReference type="SMART" id="SM00369">
    <property type="entry name" value="LRR_TYP"/>
    <property type="match status" value="10"/>
</dbReference>
<dbReference type="Proteomes" id="UP000314982">
    <property type="component" value="Unassembled WGS sequence"/>
</dbReference>
<keyword evidence="5" id="KW-0732">Signal</keyword>
<dbReference type="GO" id="GO:0098982">
    <property type="term" value="C:GABA-ergic synapse"/>
    <property type="evidence" value="ECO:0007669"/>
    <property type="project" value="TreeGrafter"/>
</dbReference>
<keyword evidence="7 10" id="KW-1133">Transmembrane helix</keyword>
<evidence type="ECO:0000256" key="2">
    <source>
        <dbReference type="ARBA" id="ARBA00010439"/>
    </source>
</evidence>
<feature type="compositionally biased region" description="Basic and acidic residues" evidence="9">
    <location>
        <begin position="394"/>
        <end position="403"/>
    </location>
</feature>
<keyword evidence="6" id="KW-0677">Repeat</keyword>
<feature type="transmembrane region" description="Helical" evidence="10">
    <location>
        <begin position="12"/>
        <end position="39"/>
    </location>
</feature>
<dbReference type="Gene3D" id="3.80.10.10">
    <property type="entry name" value="Ribonuclease Inhibitor"/>
    <property type="match status" value="2"/>
</dbReference>
<dbReference type="Ensembl" id="ENSHHUT00000001659.1">
    <property type="protein sequence ID" value="ENSHHUP00000001606.1"/>
    <property type="gene ID" value="ENSHHUG00000001069.1"/>
</dbReference>
<dbReference type="FunFam" id="3.80.10.10:FF:000001">
    <property type="entry name" value="SLIT and NTRK-like family, member 1"/>
    <property type="match status" value="2"/>
</dbReference>
<feature type="domain" description="LRRCT" evidence="11">
    <location>
        <begin position="281"/>
        <end position="331"/>
    </location>
</feature>
<dbReference type="InterPro" id="IPR032675">
    <property type="entry name" value="LRR_dom_sf"/>
</dbReference>
<comment type="subcellular location">
    <subcellularLocation>
        <location evidence="1">Membrane</location>
        <topology evidence="1">Single-pass type I membrane protein</topology>
    </subcellularLocation>
</comment>
<evidence type="ECO:0000256" key="1">
    <source>
        <dbReference type="ARBA" id="ARBA00004479"/>
    </source>
</evidence>
<dbReference type="GeneTree" id="ENSGT00940000158681"/>